<dbReference type="GO" id="GO:0005886">
    <property type="term" value="C:plasma membrane"/>
    <property type="evidence" value="ECO:0007669"/>
    <property type="project" value="UniProtKB-SubCell"/>
</dbReference>
<comment type="subcellular location">
    <subcellularLocation>
        <location evidence="1">Cell membrane</location>
        <topology evidence="1">Multi-pass membrane protein</topology>
    </subcellularLocation>
</comment>
<keyword evidence="2" id="KW-1003">Cell membrane</keyword>
<feature type="transmembrane region" description="Helical" evidence="6">
    <location>
        <begin position="176"/>
        <end position="195"/>
    </location>
</feature>
<evidence type="ECO:0000256" key="2">
    <source>
        <dbReference type="ARBA" id="ARBA00022475"/>
    </source>
</evidence>
<feature type="transmembrane region" description="Helical" evidence="6">
    <location>
        <begin position="85"/>
        <end position="104"/>
    </location>
</feature>
<reference evidence="8 9" key="1">
    <citation type="submission" date="2018-12" db="EMBL/GenBank/DDBJ databases">
        <title>Genome sequence from the cellulolytic species, Caldicellulosiruptor changbaiensis.</title>
        <authorList>
            <person name="Blumer-Schuette S.E."/>
            <person name="Mendoza C."/>
        </authorList>
    </citation>
    <scope>NUCLEOTIDE SEQUENCE [LARGE SCALE GENOMIC DNA]</scope>
    <source>
        <strain evidence="8 9">CBS-Z</strain>
    </source>
</reference>
<dbReference type="RefSeq" id="WP_127351434.1">
    <property type="nucleotide sequence ID" value="NZ_CP034791.1"/>
</dbReference>
<evidence type="ECO:0000313" key="8">
    <source>
        <dbReference type="EMBL" id="AZT89862.1"/>
    </source>
</evidence>
<dbReference type="KEGG" id="ccha:ELD05_03860"/>
<evidence type="ECO:0000259" key="7">
    <source>
        <dbReference type="Pfam" id="PF10035"/>
    </source>
</evidence>
<dbReference type="CDD" id="cd16380">
    <property type="entry name" value="YitT_C"/>
    <property type="match status" value="1"/>
</dbReference>
<dbReference type="InterPro" id="IPR019264">
    <property type="entry name" value="DUF2179"/>
</dbReference>
<dbReference type="Pfam" id="PF10035">
    <property type="entry name" value="DUF2179"/>
    <property type="match status" value="1"/>
</dbReference>
<evidence type="ECO:0000313" key="9">
    <source>
        <dbReference type="Proteomes" id="UP000282930"/>
    </source>
</evidence>
<protein>
    <submittedName>
        <fullName evidence="8">YitT family protein</fullName>
    </submittedName>
</protein>
<dbReference type="InterPro" id="IPR003740">
    <property type="entry name" value="YitT"/>
</dbReference>
<keyword evidence="9" id="KW-1185">Reference proteome</keyword>
<feature type="transmembrane region" description="Helical" evidence="6">
    <location>
        <begin position="149"/>
        <end position="170"/>
    </location>
</feature>
<evidence type="ECO:0000256" key="6">
    <source>
        <dbReference type="SAM" id="Phobius"/>
    </source>
</evidence>
<dbReference type="PIRSF" id="PIRSF006483">
    <property type="entry name" value="Membrane_protein_YitT"/>
    <property type="match status" value="1"/>
</dbReference>
<dbReference type="AlphaFoldDB" id="A0A3T0D4A1"/>
<feature type="transmembrane region" description="Helical" evidence="6">
    <location>
        <begin position="53"/>
        <end position="73"/>
    </location>
</feature>
<evidence type="ECO:0000256" key="1">
    <source>
        <dbReference type="ARBA" id="ARBA00004651"/>
    </source>
</evidence>
<dbReference type="InterPro" id="IPR051461">
    <property type="entry name" value="UPF0750_membrane"/>
</dbReference>
<accession>A0A3T0D4A1</accession>
<name>A0A3T0D4A1_9FIRM</name>
<feature type="transmembrane region" description="Helical" evidence="6">
    <location>
        <begin position="110"/>
        <end position="129"/>
    </location>
</feature>
<dbReference type="PANTHER" id="PTHR33545">
    <property type="entry name" value="UPF0750 MEMBRANE PROTEIN YITT-RELATED"/>
    <property type="match status" value="1"/>
</dbReference>
<feature type="transmembrane region" description="Helical" evidence="6">
    <location>
        <begin position="12"/>
        <end position="33"/>
    </location>
</feature>
<dbReference type="InterPro" id="IPR015867">
    <property type="entry name" value="N-reg_PII/ATP_PRibTrfase_C"/>
</dbReference>
<dbReference type="Pfam" id="PF02588">
    <property type="entry name" value="YitT_membrane"/>
    <property type="match status" value="1"/>
</dbReference>
<organism evidence="8 9">
    <name type="scientific">Caldicellulosiruptor changbaiensis</name>
    <dbReference type="NCBI Taxonomy" id="1222016"/>
    <lineage>
        <taxon>Bacteria</taxon>
        <taxon>Bacillati</taxon>
        <taxon>Bacillota</taxon>
        <taxon>Bacillota incertae sedis</taxon>
        <taxon>Caldicellulosiruptorales</taxon>
        <taxon>Caldicellulosiruptoraceae</taxon>
        <taxon>Caldicellulosiruptor</taxon>
    </lineage>
</organism>
<evidence type="ECO:0000256" key="3">
    <source>
        <dbReference type="ARBA" id="ARBA00022692"/>
    </source>
</evidence>
<gene>
    <name evidence="8" type="ORF">ELD05_03860</name>
</gene>
<feature type="domain" description="DUF2179" evidence="7">
    <location>
        <begin position="224"/>
        <end position="278"/>
    </location>
</feature>
<dbReference type="Gene3D" id="3.30.70.120">
    <property type="match status" value="1"/>
</dbReference>
<proteinExistence type="predicted"/>
<evidence type="ECO:0000256" key="4">
    <source>
        <dbReference type="ARBA" id="ARBA00022989"/>
    </source>
</evidence>
<dbReference type="PANTHER" id="PTHR33545:SF5">
    <property type="entry name" value="UPF0750 MEMBRANE PROTEIN YITT"/>
    <property type="match status" value="1"/>
</dbReference>
<evidence type="ECO:0000256" key="5">
    <source>
        <dbReference type="ARBA" id="ARBA00023136"/>
    </source>
</evidence>
<sequence length="283" mass="30647">MLKKIFRVIYEYAAITFGSLLVALSLNLFLVPNKIAAGGFSGIATVVYYVSRFKLPVGMTMLALNIPAFIWGVKTIGVDFGVKSVYGTIALSVLTDLTAFLPCITYDKLLASVFGGALMGLGLAIVLLYEATTGGTEMLARIIHKFISFISVGQILLGLDVAVIAMASIVFKNYELGLWAVLTLFACSKVMDAILEGVNFAKALIIISDKSDIIAEKILKELDRGVTGLHGIGMWTKTEKNVLLCVVKRHEVSRVKNLVKSIDQKAFVILTDVREVLGEGFSV</sequence>
<keyword evidence="5 6" id="KW-0472">Membrane</keyword>
<keyword evidence="3 6" id="KW-0812">Transmembrane</keyword>
<keyword evidence="4 6" id="KW-1133">Transmembrane helix</keyword>
<dbReference type="EMBL" id="CP034791">
    <property type="protein sequence ID" value="AZT89862.1"/>
    <property type="molecule type" value="Genomic_DNA"/>
</dbReference>
<dbReference type="Proteomes" id="UP000282930">
    <property type="component" value="Chromosome"/>
</dbReference>